<accession>A0A6G1L4Q6</accession>
<dbReference type="GO" id="GO:0006351">
    <property type="term" value="P:DNA-templated transcription"/>
    <property type="evidence" value="ECO:0007669"/>
    <property type="project" value="InterPro"/>
</dbReference>
<dbReference type="Pfam" id="PF04082">
    <property type="entry name" value="Fungal_trans"/>
    <property type="match status" value="1"/>
</dbReference>
<dbReference type="GO" id="GO:0000981">
    <property type="term" value="F:DNA-binding transcription factor activity, RNA polymerase II-specific"/>
    <property type="evidence" value="ECO:0007669"/>
    <property type="project" value="InterPro"/>
</dbReference>
<dbReference type="GO" id="GO:0003677">
    <property type="term" value="F:DNA binding"/>
    <property type="evidence" value="ECO:0007669"/>
    <property type="project" value="InterPro"/>
</dbReference>
<dbReference type="GO" id="GO:0008270">
    <property type="term" value="F:zinc ion binding"/>
    <property type="evidence" value="ECO:0007669"/>
    <property type="project" value="InterPro"/>
</dbReference>
<dbReference type="Gene3D" id="4.10.240.10">
    <property type="entry name" value="Zn(2)-C6 fungal-type DNA-binding domain"/>
    <property type="match status" value="1"/>
</dbReference>
<organism evidence="5 6">
    <name type="scientific">Teratosphaeria nubilosa</name>
    <dbReference type="NCBI Taxonomy" id="161662"/>
    <lineage>
        <taxon>Eukaryota</taxon>
        <taxon>Fungi</taxon>
        <taxon>Dikarya</taxon>
        <taxon>Ascomycota</taxon>
        <taxon>Pezizomycotina</taxon>
        <taxon>Dothideomycetes</taxon>
        <taxon>Dothideomycetidae</taxon>
        <taxon>Mycosphaerellales</taxon>
        <taxon>Teratosphaeriaceae</taxon>
        <taxon>Teratosphaeria</taxon>
    </lineage>
</organism>
<keyword evidence="2" id="KW-0479">Metal-binding</keyword>
<feature type="domain" description="Zn(2)-C6 fungal-type" evidence="4">
    <location>
        <begin position="9"/>
        <end position="39"/>
    </location>
</feature>
<dbReference type="InterPro" id="IPR036864">
    <property type="entry name" value="Zn2-C6_fun-type_DNA-bd_sf"/>
</dbReference>
<evidence type="ECO:0000256" key="1">
    <source>
        <dbReference type="ARBA" id="ARBA00004123"/>
    </source>
</evidence>
<dbReference type="PROSITE" id="PS50048">
    <property type="entry name" value="ZN2_CY6_FUNGAL_2"/>
    <property type="match status" value="1"/>
</dbReference>
<dbReference type="InterPro" id="IPR001138">
    <property type="entry name" value="Zn2Cys6_DnaBD"/>
</dbReference>
<dbReference type="OrthoDB" id="424974at2759"/>
<evidence type="ECO:0000313" key="5">
    <source>
        <dbReference type="EMBL" id="KAF2767549.1"/>
    </source>
</evidence>
<name>A0A6G1L4Q6_9PEZI</name>
<dbReference type="AlphaFoldDB" id="A0A6G1L4Q6"/>
<dbReference type="GO" id="GO:0005634">
    <property type="term" value="C:nucleus"/>
    <property type="evidence" value="ECO:0007669"/>
    <property type="project" value="UniProtKB-SubCell"/>
</dbReference>
<dbReference type="CDD" id="cd00067">
    <property type="entry name" value="GAL4"/>
    <property type="match status" value="1"/>
</dbReference>
<dbReference type="Proteomes" id="UP000799436">
    <property type="component" value="Unassembled WGS sequence"/>
</dbReference>
<keyword evidence="3" id="KW-0539">Nucleus</keyword>
<gene>
    <name evidence="5" type="ORF">EJ03DRAFT_383892</name>
</gene>
<dbReference type="InterPro" id="IPR050613">
    <property type="entry name" value="Sec_Metabolite_Reg"/>
</dbReference>
<proteinExistence type="predicted"/>
<reference evidence="5" key="1">
    <citation type="journal article" date="2020" name="Stud. Mycol.">
        <title>101 Dothideomycetes genomes: a test case for predicting lifestyles and emergence of pathogens.</title>
        <authorList>
            <person name="Haridas S."/>
            <person name="Albert R."/>
            <person name="Binder M."/>
            <person name="Bloem J."/>
            <person name="Labutti K."/>
            <person name="Salamov A."/>
            <person name="Andreopoulos B."/>
            <person name="Baker S."/>
            <person name="Barry K."/>
            <person name="Bills G."/>
            <person name="Bluhm B."/>
            <person name="Cannon C."/>
            <person name="Castanera R."/>
            <person name="Culley D."/>
            <person name="Daum C."/>
            <person name="Ezra D."/>
            <person name="Gonzalez J."/>
            <person name="Henrissat B."/>
            <person name="Kuo A."/>
            <person name="Liang C."/>
            <person name="Lipzen A."/>
            <person name="Lutzoni F."/>
            <person name="Magnuson J."/>
            <person name="Mondo S."/>
            <person name="Nolan M."/>
            <person name="Ohm R."/>
            <person name="Pangilinan J."/>
            <person name="Park H.-J."/>
            <person name="Ramirez L."/>
            <person name="Alfaro M."/>
            <person name="Sun H."/>
            <person name="Tritt A."/>
            <person name="Yoshinaga Y."/>
            <person name="Zwiers L.-H."/>
            <person name="Turgeon B."/>
            <person name="Goodwin S."/>
            <person name="Spatafora J."/>
            <person name="Crous P."/>
            <person name="Grigoriev I."/>
        </authorList>
    </citation>
    <scope>NUCLEOTIDE SEQUENCE</scope>
    <source>
        <strain evidence="5">CBS 116005</strain>
    </source>
</reference>
<dbReference type="SMART" id="SM00066">
    <property type="entry name" value="GAL4"/>
    <property type="match status" value="1"/>
</dbReference>
<dbReference type="CDD" id="cd12148">
    <property type="entry name" value="fungal_TF_MHR"/>
    <property type="match status" value="1"/>
</dbReference>
<evidence type="ECO:0000259" key="4">
    <source>
        <dbReference type="PROSITE" id="PS50048"/>
    </source>
</evidence>
<dbReference type="SUPFAM" id="SSF57701">
    <property type="entry name" value="Zn2/Cys6 DNA-binding domain"/>
    <property type="match status" value="1"/>
</dbReference>
<comment type="subcellular location">
    <subcellularLocation>
        <location evidence="1">Nucleus</location>
    </subcellularLocation>
</comment>
<evidence type="ECO:0000256" key="2">
    <source>
        <dbReference type="ARBA" id="ARBA00022723"/>
    </source>
</evidence>
<dbReference type="PANTHER" id="PTHR31001">
    <property type="entry name" value="UNCHARACTERIZED TRANSCRIPTIONAL REGULATORY PROTEIN"/>
    <property type="match status" value="1"/>
</dbReference>
<dbReference type="InterPro" id="IPR007219">
    <property type="entry name" value="XnlR_reg_dom"/>
</dbReference>
<evidence type="ECO:0000256" key="3">
    <source>
        <dbReference type="ARBA" id="ARBA00023242"/>
    </source>
</evidence>
<sequence>MSLPLAKLTCQQCQQRKTRCDKRQPQCSACERAGLNCVAVQRQRLPRGKSGNVKRGDPAVKARIARLESLVVQLQQQVNGPSNDAAVRGLAKMSLERRDTAANLEHSGNELSPQASTTIVLGSENSSWTTSFWDQLSGAVDGLREVLDSPEEDETEIPAGQLHSAAFTGSPGMFIGLGDRGLMLLTKKHVSTEIREKLLEAYADRIDPIYKAVHWPSVRTHLQTNTFEARSPSIQALELSICFIAVCALCDSEIQDRTELLEHYREAAQESIERAGIIFNKDLAVLQALTLYLEGLRMCQRNEEFWLLVAVVVRAANDHGLDQLNDVPPSQRTTFDYQVKKRLWSCVGILDLQASFDRPSRTLLYSLDFLSHPLDVDDDELESEDRRKAAALRNSVGFSEDMIFTFVICASTVCQRRLGECIVYSTAANPEEAYNEKMGFIAEHEAFVQKLKHLYPDEKKRTHMQRFAIAVASDIGNSMALFVRRPMQKQTGTFRPPQRDDTEILAIGTGVLRSWVMLKDSPEFSKYMWLVWVPWQALAVTLAELCGPRQGPAVDRAWRAVMPAYEKCSRLVTKGRSEWLWRPIVAIMRRAKAVRAAMGSPVYNTQQKQTSVRAATDFDRGGAGPGKDQMLRKDEVLRKAQDTVAVPLETAPVTESIYASNVAQTLGGTYGTIDQSLNTSMRGLSDAPLEYVPQPWQQPLDPALDWTAGMDIDAMAWTNWETFVDDLYQPNG</sequence>
<evidence type="ECO:0000313" key="6">
    <source>
        <dbReference type="Proteomes" id="UP000799436"/>
    </source>
</evidence>
<dbReference type="PANTHER" id="PTHR31001:SF85">
    <property type="entry name" value="ZN(II)2CYS6 TRANSCRIPTION FACTOR (EUROFUNG)"/>
    <property type="match status" value="1"/>
</dbReference>
<keyword evidence="6" id="KW-1185">Reference proteome</keyword>
<dbReference type="Pfam" id="PF00172">
    <property type="entry name" value="Zn_clus"/>
    <property type="match status" value="1"/>
</dbReference>
<protein>
    <recommendedName>
        <fullName evidence="4">Zn(2)-C6 fungal-type domain-containing protein</fullName>
    </recommendedName>
</protein>
<dbReference type="EMBL" id="ML995854">
    <property type="protein sequence ID" value="KAF2767549.1"/>
    <property type="molecule type" value="Genomic_DNA"/>
</dbReference>